<dbReference type="EMBL" id="LN734054">
    <property type="protein sequence ID" value="CEP19565.1"/>
    <property type="molecule type" value="Genomic_DNA"/>
</dbReference>
<name>A0A0B7NVJ3_9FUNG</name>
<keyword evidence="2" id="KW-1185">Reference proteome</keyword>
<accession>A0A0B7NVJ3</accession>
<sequence>MAKPKLPRSISRNHVIPEAISYELEFEPHILNGPIGKFCDPLEHVNAIPVKTLSELDLKHFYNNLIQGLYSLIKAKKRTAQEAELLGADITHTSIKRYKSEVLIEVSNARQRIESLENDDNYKDTDTMKEFRETRKMQEKNESLSKINNILDFLDGGLKCRIWSHLIHKVRKMNLKEDRLWKFVELRSADIPTNWKDRFNWVKMFELIATLFLWLKEEERVDIKMKKENSGLTAVPKEELLLLW</sequence>
<dbReference type="Proteomes" id="UP000054107">
    <property type="component" value="Unassembled WGS sequence"/>
</dbReference>
<proteinExistence type="predicted"/>
<reference evidence="1 2" key="1">
    <citation type="submission" date="2014-09" db="EMBL/GenBank/DDBJ databases">
        <authorList>
            <person name="Ellenberger Sabrina"/>
        </authorList>
    </citation>
    <scope>NUCLEOTIDE SEQUENCE [LARGE SCALE GENOMIC DNA]</scope>
    <source>
        <strain evidence="1 2">CBS 412.66</strain>
    </source>
</reference>
<organism evidence="1 2">
    <name type="scientific">Parasitella parasitica</name>
    <dbReference type="NCBI Taxonomy" id="35722"/>
    <lineage>
        <taxon>Eukaryota</taxon>
        <taxon>Fungi</taxon>
        <taxon>Fungi incertae sedis</taxon>
        <taxon>Mucoromycota</taxon>
        <taxon>Mucoromycotina</taxon>
        <taxon>Mucoromycetes</taxon>
        <taxon>Mucorales</taxon>
        <taxon>Mucorineae</taxon>
        <taxon>Mucoraceae</taxon>
        <taxon>Parasitella</taxon>
    </lineage>
</organism>
<dbReference type="AlphaFoldDB" id="A0A0B7NVJ3"/>
<dbReference type="OrthoDB" id="2216857at2759"/>
<gene>
    <name evidence="1" type="primary">PARPA_13881.1 scaffold 47386</name>
</gene>
<evidence type="ECO:0000313" key="2">
    <source>
        <dbReference type="Proteomes" id="UP000054107"/>
    </source>
</evidence>
<evidence type="ECO:0000313" key="1">
    <source>
        <dbReference type="EMBL" id="CEP19565.1"/>
    </source>
</evidence>
<protein>
    <submittedName>
        <fullName evidence="1">Uncharacterized protein</fullName>
    </submittedName>
</protein>